<evidence type="ECO:0000313" key="3">
    <source>
        <dbReference type="Proteomes" id="UP001227192"/>
    </source>
</evidence>
<evidence type="ECO:0000313" key="2">
    <source>
        <dbReference type="EMBL" id="KAJ9485003.1"/>
    </source>
</evidence>
<name>A0AAI9TDC2_PENTH</name>
<gene>
    <name evidence="2" type="ORF">VN97_g8372</name>
</gene>
<dbReference type="InterPro" id="IPR002575">
    <property type="entry name" value="Aminoglycoside_PTrfase"/>
</dbReference>
<feature type="domain" description="Aminoglycoside phosphotransferase" evidence="1">
    <location>
        <begin position="158"/>
        <end position="341"/>
    </location>
</feature>
<reference evidence="2" key="1">
    <citation type="submission" date="2015-06" db="EMBL/GenBank/DDBJ databases">
        <authorList>
            <person name="Nguyen H."/>
        </authorList>
    </citation>
    <scope>NUCLEOTIDE SEQUENCE</scope>
    <source>
        <strain evidence="2">DAOM 180753</strain>
    </source>
</reference>
<accession>A0AAI9TDC2</accession>
<dbReference type="InterPro" id="IPR011009">
    <property type="entry name" value="Kinase-like_dom_sf"/>
</dbReference>
<reference evidence="2" key="2">
    <citation type="journal article" date="2016" name="Fungal Biol.">
        <title>Ochratoxin A production by Penicillium thymicola.</title>
        <authorList>
            <person name="Nguyen H.D.T."/>
            <person name="McMullin D.R."/>
            <person name="Ponomareva E."/>
            <person name="Riley R."/>
            <person name="Pomraning K.R."/>
            <person name="Baker S.E."/>
            <person name="Seifert K.A."/>
        </authorList>
    </citation>
    <scope>NUCLEOTIDE SEQUENCE</scope>
    <source>
        <strain evidence="2">DAOM 180753</strain>
    </source>
</reference>
<dbReference type="SUPFAM" id="SSF56112">
    <property type="entry name" value="Protein kinase-like (PK-like)"/>
    <property type="match status" value="1"/>
</dbReference>
<organism evidence="2 3">
    <name type="scientific">Penicillium thymicola</name>
    <dbReference type="NCBI Taxonomy" id="293382"/>
    <lineage>
        <taxon>Eukaryota</taxon>
        <taxon>Fungi</taxon>
        <taxon>Dikarya</taxon>
        <taxon>Ascomycota</taxon>
        <taxon>Pezizomycotina</taxon>
        <taxon>Eurotiomycetes</taxon>
        <taxon>Eurotiomycetidae</taxon>
        <taxon>Eurotiales</taxon>
        <taxon>Aspergillaceae</taxon>
        <taxon>Penicillium</taxon>
    </lineage>
</organism>
<dbReference type="PANTHER" id="PTHR21310:SF15">
    <property type="entry name" value="AMINOGLYCOSIDE PHOSPHOTRANSFERASE DOMAIN-CONTAINING PROTEIN"/>
    <property type="match status" value="1"/>
</dbReference>
<dbReference type="Pfam" id="PF01636">
    <property type="entry name" value="APH"/>
    <property type="match status" value="1"/>
</dbReference>
<dbReference type="EMBL" id="LACB01000296">
    <property type="protein sequence ID" value="KAJ9485003.1"/>
    <property type="molecule type" value="Genomic_DNA"/>
</dbReference>
<dbReference type="PANTHER" id="PTHR21310">
    <property type="entry name" value="AMINOGLYCOSIDE PHOSPHOTRANSFERASE-RELATED-RELATED"/>
    <property type="match status" value="1"/>
</dbReference>
<evidence type="ECO:0000259" key="1">
    <source>
        <dbReference type="Pfam" id="PF01636"/>
    </source>
</evidence>
<proteinExistence type="predicted"/>
<dbReference type="CDD" id="cd05120">
    <property type="entry name" value="APH_ChoK_like"/>
    <property type="match status" value="1"/>
</dbReference>
<sequence>MVVAMVNVSKSSKATKFNMHTLKKLEDAFKSDSEVDLTTKLPTDYSTRLDSWRSTRADNNHNNTVTPVRPHEEDIRASLDASASAETIYPLSKSVLDLLEDVSRASGSLSDSFSERLIGVIQASEILYRGPSARCKMIFKCNACIVLKAVRDMTDFTEYTTLQYLRQRRPTIPIPEPLGMLRLNGIVLLFMSYQPGDTLTNVWRTLDKTQKASIQEQLDKILTDLRSLPFTPGTALGGIGGEGCKDIRRHLRRSDQPITTIDEFDQFLFKGYRTGGNAFVSLMNELRPPASSCRIVFTHGDLRPDNITVEMAEDHGYIVTGLIDWEYSGFYPEYYEAAKATNCLSPYEEDDWYLFLPDCVSPKRYAHWWLLDRVRETRVV</sequence>
<dbReference type="InterPro" id="IPR051678">
    <property type="entry name" value="AGP_Transferase"/>
</dbReference>
<dbReference type="Gene3D" id="3.90.1200.10">
    <property type="match status" value="1"/>
</dbReference>
<comment type="caution">
    <text evidence="2">The sequence shown here is derived from an EMBL/GenBank/DDBJ whole genome shotgun (WGS) entry which is preliminary data.</text>
</comment>
<dbReference type="AlphaFoldDB" id="A0AAI9TDC2"/>
<dbReference type="Proteomes" id="UP001227192">
    <property type="component" value="Unassembled WGS sequence"/>
</dbReference>
<protein>
    <recommendedName>
        <fullName evidence="1">Aminoglycoside phosphotransferase domain-containing protein</fullName>
    </recommendedName>
</protein>
<keyword evidence="3" id="KW-1185">Reference proteome</keyword>